<dbReference type="InterPro" id="IPR027417">
    <property type="entry name" value="P-loop_NTPase"/>
</dbReference>
<feature type="compositionally biased region" description="Polar residues" evidence="1">
    <location>
        <begin position="36"/>
        <end position="46"/>
    </location>
</feature>
<dbReference type="PANTHER" id="PTHR43384">
    <property type="entry name" value="SEPTUM SITE-DETERMINING PROTEIN MIND HOMOLOG, CHLOROPLASTIC-RELATED"/>
    <property type="match status" value="1"/>
</dbReference>
<name>A0AAJ1S9I4_9MYCO</name>
<dbReference type="InterPro" id="IPR050625">
    <property type="entry name" value="ParA/MinD_ATPase"/>
</dbReference>
<comment type="caution">
    <text evidence="3">The sequence shown here is derived from an EMBL/GenBank/DDBJ whole genome shotgun (WGS) entry which is preliminary data.</text>
</comment>
<dbReference type="AlphaFoldDB" id="A0AAJ1S9I4"/>
<dbReference type="GO" id="GO:0005524">
    <property type="term" value="F:ATP binding"/>
    <property type="evidence" value="ECO:0007669"/>
    <property type="project" value="TreeGrafter"/>
</dbReference>
<dbReference type="SUPFAM" id="SSF52540">
    <property type="entry name" value="P-loop containing nucleoside triphosphate hydrolases"/>
    <property type="match status" value="1"/>
</dbReference>
<dbReference type="PANTHER" id="PTHR43384:SF14">
    <property type="entry name" value="ESX-1 SECRETION-ASSOCIATED PROTEIN ESPI"/>
    <property type="match status" value="1"/>
</dbReference>
<gene>
    <name evidence="3" type="ORF">QXL92_33910</name>
</gene>
<dbReference type="GO" id="GO:0016887">
    <property type="term" value="F:ATP hydrolysis activity"/>
    <property type="evidence" value="ECO:0007669"/>
    <property type="project" value="TreeGrafter"/>
</dbReference>
<dbReference type="RefSeq" id="WP_306256145.1">
    <property type="nucleotide sequence ID" value="NZ_JAUFSA010000007.1"/>
</dbReference>
<feature type="domain" description="CobQ/CobB/MinD/ParA nucleotide binding" evidence="2">
    <location>
        <begin position="150"/>
        <end position="362"/>
    </location>
</feature>
<accession>A0AAJ1S9I4</accession>
<evidence type="ECO:0000313" key="4">
    <source>
        <dbReference type="Proteomes" id="UP001229081"/>
    </source>
</evidence>
<dbReference type="Gene3D" id="3.40.50.300">
    <property type="entry name" value="P-loop containing nucleotide triphosphate hydrolases"/>
    <property type="match status" value="1"/>
</dbReference>
<evidence type="ECO:0000259" key="2">
    <source>
        <dbReference type="Pfam" id="PF01656"/>
    </source>
</evidence>
<dbReference type="Pfam" id="PF01656">
    <property type="entry name" value="CbiA"/>
    <property type="match status" value="1"/>
</dbReference>
<dbReference type="EMBL" id="JAUFSA010000007">
    <property type="protein sequence ID" value="MDP7739725.1"/>
    <property type="molecule type" value="Genomic_DNA"/>
</dbReference>
<reference evidence="3" key="1">
    <citation type="submission" date="2023-06" db="EMBL/GenBank/DDBJ databases">
        <title>Identification of two novel mycobacterium reveal diversities and complexities of Mycobacterium gordonae clade.</title>
        <authorList>
            <person name="Matsumoto Y."/>
            <person name="Nakamura S."/>
            <person name="Motooka D."/>
            <person name="Fukushima K."/>
        </authorList>
    </citation>
    <scope>NUCLEOTIDE SEQUENCE</scope>
    <source>
        <strain evidence="3">TY812</strain>
    </source>
</reference>
<feature type="compositionally biased region" description="Basic and acidic residues" evidence="1">
    <location>
        <begin position="21"/>
        <end position="33"/>
    </location>
</feature>
<evidence type="ECO:0000313" key="3">
    <source>
        <dbReference type="EMBL" id="MDP7739725.1"/>
    </source>
</evidence>
<protein>
    <submittedName>
        <fullName evidence="3">MinD/ParA family protein</fullName>
    </submittedName>
</protein>
<dbReference type="GO" id="GO:0051782">
    <property type="term" value="P:negative regulation of cell division"/>
    <property type="evidence" value="ECO:0007669"/>
    <property type="project" value="TreeGrafter"/>
</dbReference>
<dbReference type="GO" id="GO:0005829">
    <property type="term" value="C:cytosol"/>
    <property type="evidence" value="ECO:0007669"/>
    <property type="project" value="TreeGrafter"/>
</dbReference>
<dbReference type="Proteomes" id="UP001229081">
    <property type="component" value="Unassembled WGS sequence"/>
</dbReference>
<proteinExistence type="predicted"/>
<feature type="region of interest" description="Disordered" evidence="1">
    <location>
        <begin position="1"/>
        <end position="56"/>
    </location>
</feature>
<sequence length="402" mass="44004">MPVAGKSLYAATASTPLTDSHPGETRAASHAEPHASNGSRSAQPVTHSRGGVVDHQQHTLRQLPEWMIEPVDSQRFVDQRVGDDEQSLTYSADRLDLAGARRLPPGQGWRKWLWHLTFHKLNLGPSPAEVRYAERVATIRQPITGDYKIGVVSLKGGVGKTTTTVTLGSVFAHLRKGDRVVALDGNPDFGNLSSRVAKQTNTTVKDLLADENLSRYGDVRRHTSQNLHGLEVVAGERDLAQSEQFSKAEFERVMAVLDQHYSLIFTDCGTGVINEAMDGVLESANALIFVSSASIDGARAVSANIEWLRLHGYQHLVERAVVILNLTNKLNKASASIDQLRQHFSPHVRAVHVIPFDYHLAEGSVVNLELLNKATLRSFEALAEIIATDFPSATGKHTREAS</sequence>
<dbReference type="InterPro" id="IPR002586">
    <property type="entry name" value="CobQ/CobB/MinD/ParA_Nub-bd_dom"/>
</dbReference>
<dbReference type="GO" id="GO:0009898">
    <property type="term" value="C:cytoplasmic side of plasma membrane"/>
    <property type="evidence" value="ECO:0007669"/>
    <property type="project" value="TreeGrafter"/>
</dbReference>
<organism evidence="3 4">
    <name type="scientific">Mycobacterium paragordonae</name>
    <dbReference type="NCBI Taxonomy" id="1389713"/>
    <lineage>
        <taxon>Bacteria</taxon>
        <taxon>Bacillati</taxon>
        <taxon>Actinomycetota</taxon>
        <taxon>Actinomycetes</taxon>
        <taxon>Mycobacteriales</taxon>
        <taxon>Mycobacteriaceae</taxon>
        <taxon>Mycobacterium</taxon>
    </lineage>
</organism>
<evidence type="ECO:0000256" key="1">
    <source>
        <dbReference type="SAM" id="MobiDB-lite"/>
    </source>
</evidence>